<protein>
    <submittedName>
        <fullName evidence="1">Uncharacterized protein</fullName>
    </submittedName>
</protein>
<reference evidence="1" key="1">
    <citation type="submission" date="2020-03" db="EMBL/GenBank/DDBJ databases">
        <title>The deep terrestrial virosphere.</title>
        <authorList>
            <person name="Holmfeldt K."/>
            <person name="Nilsson E."/>
            <person name="Simone D."/>
            <person name="Lopez-Fernandez M."/>
            <person name="Wu X."/>
            <person name="de Brujin I."/>
            <person name="Lundin D."/>
            <person name="Andersson A."/>
            <person name="Bertilsson S."/>
            <person name="Dopson M."/>
        </authorList>
    </citation>
    <scope>NUCLEOTIDE SEQUENCE</scope>
    <source>
        <strain evidence="1">TM448A00186</strain>
    </source>
</reference>
<organism evidence="1">
    <name type="scientific">viral metagenome</name>
    <dbReference type="NCBI Taxonomy" id="1070528"/>
    <lineage>
        <taxon>unclassified sequences</taxon>
        <taxon>metagenomes</taxon>
        <taxon>organismal metagenomes</taxon>
    </lineage>
</organism>
<evidence type="ECO:0000313" key="1">
    <source>
        <dbReference type="EMBL" id="QJA45119.1"/>
    </source>
</evidence>
<accession>A0A6H1ZCD2</accession>
<sequence length="88" mass="10727">MDINSIKLFEKDKWILRLVYGENVWRGAYLSIGRKDEKISEIYIHIWISKEMVIRYVGFERPPEYIKKIIRENSKKYLALLNMIRSIY</sequence>
<dbReference type="EMBL" id="MT143986">
    <property type="protein sequence ID" value="QJA45119.1"/>
    <property type="molecule type" value="Genomic_DNA"/>
</dbReference>
<dbReference type="AlphaFoldDB" id="A0A6H1ZCD2"/>
<proteinExistence type="predicted"/>
<name>A0A6H1ZCD2_9ZZZZ</name>
<gene>
    <name evidence="1" type="ORF">TM448A00186_0031</name>
</gene>